<evidence type="ECO:0000313" key="1">
    <source>
        <dbReference type="EnsemblPlants" id="PGSC0003DMT400092134"/>
    </source>
</evidence>
<dbReference type="InParanoid" id="M1DP58"/>
<protein>
    <submittedName>
        <fullName evidence="1">Uncharacterized protein</fullName>
    </submittedName>
</protein>
<dbReference type="Proteomes" id="UP000011115">
    <property type="component" value="Unassembled WGS sequence"/>
</dbReference>
<evidence type="ECO:0000313" key="2">
    <source>
        <dbReference type="Proteomes" id="UP000011115"/>
    </source>
</evidence>
<dbReference type="AlphaFoldDB" id="M1DP58"/>
<organism evidence="1 2">
    <name type="scientific">Solanum tuberosum</name>
    <name type="common">Potato</name>
    <dbReference type="NCBI Taxonomy" id="4113"/>
    <lineage>
        <taxon>Eukaryota</taxon>
        <taxon>Viridiplantae</taxon>
        <taxon>Streptophyta</taxon>
        <taxon>Embryophyta</taxon>
        <taxon>Tracheophyta</taxon>
        <taxon>Spermatophyta</taxon>
        <taxon>Magnoliopsida</taxon>
        <taxon>eudicotyledons</taxon>
        <taxon>Gunneridae</taxon>
        <taxon>Pentapetalae</taxon>
        <taxon>asterids</taxon>
        <taxon>lamiids</taxon>
        <taxon>Solanales</taxon>
        <taxon>Solanaceae</taxon>
        <taxon>Solanoideae</taxon>
        <taxon>Solaneae</taxon>
        <taxon>Solanum</taxon>
    </lineage>
</organism>
<dbReference type="EnsemblPlants" id="PGSC0003DMT400092134">
    <property type="protein sequence ID" value="PGSC0003DMT400092134"/>
    <property type="gene ID" value="PGSC0003DMG400041705"/>
</dbReference>
<dbReference type="PaxDb" id="4113-PGSC0003DMT400092134"/>
<accession>M1DP58</accession>
<name>M1DP58_SOLTU</name>
<dbReference type="Gramene" id="PGSC0003DMT400092134">
    <property type="protein sequence ID" value="PGSC0003DMT400092134"/>
    <property type="gene ID" value="PGSC0003DMG400041705"/>
</dbReference>
<proteinExistence type="predicted"/>
<sequence>MRFSSRECTIVPLPHTQLERMSGLRQRLFFMWQVPCDSKGVGSGHDMYDDLEDFEGAMVLTTTEASPWDTSSVGSRGAKD</sequence>
<dbReference type="HOGENOM" id="CLU_2594477_0_0_1"/>
<keyword evidence="2" id="KW-1185">Reference proteome</keyword>
<reference evidence="1" key="2">
    <citation type="submission" date="2015-06" db="UniProtKB">
        <authorList>
            <consortium name="EnsemblPlants"/>
        </authorList>
    </citation>
    <scope>IDENTIFICATION</scope>
    <source>
        <strain evidence="1">DM1-3 516 R44</strain>
    </source>
</reference>
<reference evidence="2" key="1">
    <citation type="journal article" date="2011" name="Nature">
        <title>Genome sequence and analysis of the tuber crop potato.</title>
        <authorList>
            <consortium name="The Potato Genome Sequencing Consortium"/>
        </authorList>
    </citation>
    <scope>NUCLEOTIDE SEQUENCE [LARGE SCALE GENOMIC DNA]</scope>
    <source>
        <strain evidence="2">cv. DM1-3 516 R44</strain>
    </source>
</reference>